<protein>
    <recommendedName>
        <fullName evidence="4">Porin</fullName>
    </recommendedName>
</protein>
<evidence type="ECO:0000256" key="1">
    <source>
        <dbReference type="SAM" id="SignalP"/>
    </source>
</evidence>
<accession>A0A934M9N4</accession>
<reference evidence="2" key="1">
    <citation type="submission" date="2020-12" db="EMBL/GenBank/DDBJ databases">
        <title>Bacterial taxonomy.</title>
        <authorList>
            <person name="Pan X."/>
        </authorList>
    </citation>
    <scope>NUCLEOTIDE SEQUENCE</scope>
    <source>
        <strain evidence="2">KCTC 52957</strain>
    </source>
</reference>
<evidence type="ECO:0000313" key="2">
    <source>
        <dbReference type="EMBL" id="MBJ3762737.1"/>
    </source>
</evidence>
<dbReference type="Proteomes" id="UP000642488">
    <property type="component" value="Unassembled WGS sequence"/>
</dbReference>
<comment type="caution">
    <text evidence="2">The sequence shown here is derived from an EMBL/GenBank/DDBJ whole genome shotgun (WGS) entry which is preliminary data.</text>
</comment>
<gene>
    <name evidence="2" type="ORF">ILP92_08270</name>
</gene>
<evidence type="ECO:0000313" key="3">
    <source>
        <dbReference type="Proteomes" id="UP000642488"/>
    </source>
</evidence>
<proteinExistence type="predicted"/>
<sequence>MTRTAIAFGLTLSAFAAPAIAGNAVYPFKTHENFCPNGLQPVYAGGEICCGTPTTHTTYAQVMAHPAPKRQARAVRHIPAQKGIPTGKGID</sequence>
<keyword evidence="3" id="KW-1185">Reference proteome</keyword>
<dbReference type="AlphaFoldDB" id="A0A934M9N4"/>
<organism evidence="2 3">
    <name type="scientific">Palleronia pontilimi</name>
    <dbReference type="NCBI Taxonomy" id="1964209"/>
    <lineage>
        <taxon>Bacteria</taxon>
        <taxon>Pseudomonadati</taxon>
        <taxon>Pseudomonadota</taxon>
        <taxon>Alphaproteobacteria</taxon>
        <taxon>Rhodobacterales</taxon>
        <taxon>Roseobacteraceae</taxon>
        <taxon>Palleronia</taxon>
    </lineage>
</organism>
<keyword evidence="1" id="KW-0732">Signal</keyword>
<feature type="signal peptide" evidence="1">
    <location>
        <begin position="1"/>
        <end position="21"/>
    </location>
</feature>
<evidence type="ECO:0008006" key="4">
    <source>
        <dbReference type="Google" id="ProtNLM"/>
    </source>
</evidence>
<feature type="chain" id="PRO_5037415153" description="Porin" evidence="1">
    <location>
        <begin position="22"/>
        <end position="91"/>
    </location>
</feature>
<name>A0A934M9N4_9RHOB</name>
<dbReference type="EMBL" id="JAEKPD010000007">
    <property type="protein sequence ID" value="MBJ3762737.1"/>
    <property type="molecule type" value="Genomic_DNA"/>
</dbReference>
<dbReference type="RefSeq" id="WP_198915907.1">
    <property type="nucleotide sequence ID" value="NZ_JAEKPD010000007.1"/>
</dbReference>